<protein>
    <submittedName>
        <fullName evidence="4">Uncharacterized protein</fullName>
    </submittedName>
</protein>
<keyword evidence="1" id="KW-0472">Membrane</keyword>
<reference evidence="4" key="1">
    <citation type="submission" date="2021-02" db="EMBL/GenBank/DDBJ databases">
        <authorList>
            <person name="Nowell W R."/>
        </authorList>
    </citation>
    <scope>NUCLEOTIDE SEQUENCE</scope>
</reference>
<sequence>MVGICLIYLLILPIVMVGAIKEIVVEKPFYLRARVQDSQTASVLFEIEDTNNQRSCLMYKFTIRHNREYPYSMPEQNLAFWRNSLELKHLDAGDYRICAIICSEFLKKKSNFSSEKFISKNRSIPITACVTIHAYRSHFLILTLYILVAIILVFSQFIFTLRKRKIKARIKSALAEVETTLHNWRNTQTSSPSIDHTQSYSILQSLVTLPASPIDYSKNSLTPSTTEQRRPTHPVIFHIENSVTEIP</sequence>
<dbReference type="EMBL" id="CAJNOG010000170">
    <property type="protein sequence ID" value="CAF1035363.1"/>
    <property type="molecule type" value="Genomic_DNA"/>
</dbReference>
<dbReference type="Proteomes" id="UP000663844">
    <property type="component" value="Unassembled WGS sequence"/>
</dbReference>
<dbReference type="Proteomes" id="UP000663881">
    <property type="component" value="Unassembled WGS sequence"/>
</dbReference>
<evidence type="ECO:0000313" key="3">
    <source>
        <dbReference type="EMBL" id="CAF0988671.1"/>
    </source>
</evidence>
<keyword evidence="1" id="KW-1133">Transmembrane helix</keyword>
<proteinExistence type="predicted"/>
<accession>A0A814J9W6</accession>
<organism evidence="4 7">
    <name type="scientific">Adineta steineri</name>
    <dbReference type="NCBI Taxonomy" id="433720"/>
    <lineage>
        <taxon>Eukaryota</taxon>
        <taxon>Metazoa</taxon>
        <taxon>Spiralia</taxon>
        <taxon>Gnathifera</taxon>
        <taxon>Rotifera</taxon>
        <taxon>Eurotatoria</taxon>
        <taxon>Bdelloidea</taxon>
        <taxon>Adinetida</taxon>
        <taxon>Adinetidae</taxon>
        <taxon>Adineta</taxon>
    </lineage>
</organism>
<dbReference type="EMBL" id="CAJOAY010002099">
    <property type="protein sequence ID" value="CAF3920586.1"/>
    <property type="molecule type" value="Genomic_DNA"/>
</dbReference>
<name>A0A814J9W6_9BILA</name>
<dbReference type="AlphaFoldDB" id="A0A814J9W6"/>
<dbReference type="EMBL" id="CAJNON010000116">
    <property type="protein sequence ID" value="CAF0988671.1"/>
    <property type="molecule type" value="Genomic_DNA"/>
</dbReference>
<evidence type="ECO:0000256" key="2">
    <source>
        <dbReference type="SAM" id="SignalP"/>
    </source>
</evidence>
<gene>
    <name evidence="4" type="ORF">JYZ213_LOCUS17835</name>
    <name evidence="6" type="ORF">OKA104_LOCUS25246</name>
    <name evidence="5" type="ORF">OXD698_LOCUS19735</name>
    <name evidence="3" type="ORF">VCS650_LOCUS14075</name>
</gene>
<keyword evidence="1" id="KW-0812">Transmembrane</keyword>
<feature type="transmembrane region" description="Helical" evidence="1">
    <location>
        <begin position="139"/>
        <end position="161"/>
    </location>
</feature>
<dbReference type="EMBL" id="CAJOAZ010001532">
    <property type="protein sequence ID" value="CAF3825777.1"/>
    <property type="molecule type" value="Genomic_DNA"/>
</dbReference>
<evidence type="ECO:0000256" key="1">
    <source>
        <dbReference type="SAM" id="Phobius"/>
    </source>
</evidence>
<dbReference type="Proteomes" id="UP000663891">
    <property type="component" value="Unassembled WGS sequence"/>
</dbReference>
<dbReference type="OrthoDB" id="10004970at2759"/>
<comment type="caution">
    <text evidence="4">The sequence shown here is derived from an EMBL/GenBank/DDBJ whole genome shotgun (WGS) entry which is preliminary data.</text>
</comment>
<feature type="chain" id="PRO_5036224864" evidence="2">
    <location>
        <begin position="20"/>
        <end position="247"/>
    </location>
</feature>
<keyword evidence="2" id="KW-0732">Signal</keyword>
<feature type="signal peptide" evidence="2">
    <location>
        <begin position="1"/>
        <end position="19"/>
    </location>
</feature>
<evidence type="ECO:0000313" key="6">
    <source>
        <dbReference type="EMBL" id="CAF3920586.1"/>
    </source>
</evidence>
<evidence type="ECO:0000313" key="7">
    <source>
        <dbReference type="Proteomes" id="UP000663845"/>
    </source>
</evidence>
<evidence type="ECO:0000313" key="5">
    <source>
        <dbReference type="EMBL" id="CAF3825777.1"/>
    </source>
</evidence>
<evidence type="ECO:0000313" key="4">
    <source>
        <dbReference type="EMBL" id="CAF1035363.1"/>
    </source>
</evidence>
<dbReference type="Proteomes" id="UP000663845">
    <property type="component" value="Unassembled WGS sequence"/>
</dbReference>